<dbReference type="OrthoDB" id="2051994at2"/>
<evidence type="ECO:0000313" key="2">
    <source>
        <dbReference type="Proteomes" id="UP000184185"/>
    </source>
</evidence>
<gene>
    <name evidence="1" type="ORF">SAMN02745725_02747</name>
</gene>
<sequence length="157" mass="18416">MKNSLLSENITPYVGLETFKLGMKLEEVRTILKSNKIPFNQKIQSNKDTTDKVPWIFISIEESVTFCFAKDVMYEIYLENSYKGVLPNGGYIGMEFRKLQEIDPSLVYNDDEEDFESKEGYWVLDNLDTKKVESITIFLPEVPSQAFYTYQWVEKYI</sequence>
<reference evidence="1 2" key="1">
    <citation type="submission" date="2016-11" db="EMBL/GenBank/DDBJ databases">
        <authorList>
            <person name="Jaros S."/>
            <person name="Januszkiewicz K."/>
            <person name="Wedrychowicz H."/>
        </authorList>
    </citation>
    <scope>NUCLEOTIDE SEQUENCE [LARGE SCALE GENOMIC DNA]</scope>
    <source>
        <strain evidence="1 2">DSM 14809</strain>
    </source>
</reference>
<evidence type="ECO:0000313" key="1">
    <source>
        <dbReference type="EMBL" id="SHJ52658.1"/>
    </source>
</evidence>
<protein>
    <submittedName>
        <fullName evidence="1">Uncharacterized protein</fullName>
    </submittedName>
</protein>
<dbReference type="EMBL" id="FQYQ01000027">
    <property type="protein sequence ID" value="SHJ52658.1"/>
    <property type="molecule type" value="Genomic_DNA"/>
</dbReference>
<name>A0A1M6K126_PSEXY</name>
<dbReference type="RefSeq" id="WP_072919019.1">
    <property type="nucleotide sequence ID" value="NZ_FQYQ01000027.1"/>
</dbReference>
<organism evidence="1 2">
    <name type="scientific">Pseudobutyrivibrio xylanivorans DSM 14809</name>
    <dbReference type="NCBI Taxonomy" id="1123012"/>
    <lineage>
        <taxon>Bacteria</taxon>
        <taxon>Bacillati</taxon>
        <taxon>Bacillota</taxon>
        <taxon>Clostridia</taxon>
        <taxon>Lachnospirales</taxon>
        <taxon>Lachnospiraceae</taxon>
        <taxon>Pseudobutyrivibrio</taxon>
    </lineage>
</organism>
<accession>A0A1M6K126</accession>
<dbReference type="Proteomes" id="UP000184185">
    <property type="component" value="Unassembled WGS sequence"/>
</dbReference>
<keyword evidence="2" id="KW-1185">Reference proteome</keyword>
<proteinExistence type="predicted"/>
<dbReference type="AlphaFoldDB" id="A0A1M6K126"/>